<evidence type="ECO:0000256" key="1">
    <source>
        <dbReference type="SAM" id="MobiDB-lite"/>
    </source>
</evidence>
<gene>
    <name evidence="3" type="ORF">PPYR1160_LOCUS13944</name>
</gene>
<organism evidence="3">
    <name type="scientific">Pinguiococcus pyrenoidosus</name>
    <dbReference type="NCBI Taxonomy" id="172671"/>
    <lineage>
        <taxon>Eukaryota</taxon>
        <taxon>Sar</taxon>
        <taxon>Stramenopiles</taxon>
        <taxon>Ochrophyta</taxon>
        <taxon>Pinguiophyceae</taxon>
        <taxon>Pinguiochrysidales</taxon>
        <taxon>Pinguiochrysidaceae</taxon>
        <taxon>Pinguiococcus</taxon>
    </lineage>
</organism>
<dbReference type="PANTHER" id="PTHR32097:SF17">
    <property type="entry name" value="CAMP-BINDING PROTEIN 1-RELATED"/>
    <property type="match status" value="1"/>
</dbReference>
<dbReference type="InterPro" id="IPR051324">
    <property type="entry name" value="Stress/Tellurium_Resist"/>
</dbReference>
<dbReference type="Pfam" id="PF02342">
    <property type="entry name" value="TerD"/>
    <property type="match status" value="1"/>
</dbReference>
<dbReference type="PANTHER" id="PTHR32097">
    <property type="entry name" value="CAMP-BINDING PROTEIN 1-RELATED"/>
    <property type="match status" value="1"/>
</dbReference>
<protein>
    <recommendedName>
        <fullName evidence="2">TerD domain-containing protein</fullName>
    </recommendedName>
</protein>
<evidence type="ECO:0000313" key="3">
    <source>
        <dbReference type="EMBL" id="CAD8264441.1"/>
    </source>
</evidence>
<dbReference type="InterPro" id="IPR003325">
    <property type="entry name" value="TerD"/>
</dbReference>
<dbReference type="CDD" id="cd06974">
    <property type="entry name" value="TerD_like"/>
    <property type="match status" value="1"/>
</dbReference>
<dbReference type="Gene3D" id="2.60.60.30">
    <property type="entry name" value="sav2460 like domains"/>
    <property type="match status" value="1"/>
</dbReference>
<feature type="region of interest" description="Disordered" evidence="1">
    <location>
        <begin position="1"/>
        <end position="68"/>
    </location>
</feature>
<name>A0A7R9UFI9_9STRA</name>
<dbReference type="AlphaFoldDB" id="A0A7R9UFI9"/>
<proteinExistence type="predicted"/>
<dbReference type="EMBL" id="HBEA01018341">
    <property type="protein sequence ID" value="CAD8264441.1"/>
    <property type="molecule type" value="Transcribed_RNA"/>
</dbReference>
<evidence type="ECO:0000259" key="2">
    <source>
        <dbReference type="Pfam" id="PF02342"/>
    </source>
</evidence>
<feature type="compositionally biased region" description="Basic and acidic residues" evidence="1">
    <location>
        <begin position="24"/>
        <end position="33"/>
    </location>
</feature>
<reference evidence="3" key="1">
    <citation type="submission" date="2021-01" db="EMBL/GenBank/DDBJ databases">
        <authorList>
            <person name="Corre E."/>
            <person name="Pelletier E."/>
            <person name="Niang G."/>
            <person name="Scheremetjew M."/>
            <person name="Finn R."/>
            <person name="Kale V."/>
            <person name="Holt S."/>
            <person name="Cochrane G."/>
            <person name="Meng A."/>
            <person name="Brown T."/>
            <person name="Cohen L."/>
        </authorList>
    </citation>
    <scope>NUCLEOTIDE SEQUENCE</scope>
    <source>
        <strain evidence="3">CCMP2078</strain>
    </source>
</reference>
<feature type="domain" description="TerD" evidence="2">
    <location>
        <begin position="99"/>
        <end position="257"/>
    </location>
</feature>
<sequence>MDETPAARPDSGKKPAAPEAGGVPEEKPARKQGGEAAPGATMLTHQQSAEMNDFPEDMTSKAQSRLNRSLTDEELRNAKAKMSESSGSIQESQDLAVSGQILAKLSWSFANASGADDTDLDISAVVFDIEGVVLDACYYNQKWVLDGALRHSGDDRFGAFVAEENKDEVRTKQNGEAVKVMLSSLPAEAVVIFFVVNCFRGGKLKDIENSRATFSVKDGATLMDIDLSTDTDLEDEPGLILAMLYRSRKNPPAWMFRETAAPVDAYNFTRAIETMRIMAQRSRIISDVLVAPILNGRKVFHMRKGDYAKLPSGVRYISVGLGWQTRGRGELDLDTAAVVSVRTKSVCLFPEAPEQCAA</sequence>
<accession>A0A7R9UFI9</accession>